<evidence type="ECO:0000256" key="5">
    <source>
        <dbReference type="ARBA" id="ARBA00023136"/>
    </source>
</evidence>
<dbReference type="OrthoDB" id="10004472at2759"/>
<keyword evidence="4" id="KW-0297">G-protein coupled receptor</keyword>
<feature type="transmembrane region" description="Helical" evidence="8">
    <location>
        <begin position="265"/>
        <end position="286"/>
    </location>
</feature>
<dbReference type="InterPro" id="IPR017452">
    <property type="entry name" value="GPCR_Rhodpsn_7TM"/>
</dbReference>
<evidence type="ECO:0000313" key="10">
    <source>
        <dbReference type="EMBL" id="CAF1112301.1"/>
    </source>
</evidence>
<feature type="transmembrane region" description="Helical" evidence="8">
    <location>
        <begin position="225"/>
        <end position="253"/>
    </location>
</feature>
<dbReference type="Proteomes" id="UP000663852">
    <property type="component" value="Unassembled WGS sequence"/>
</dbReference>
<dbReference type="PANTHER" id="PTHR24243:SF208">
    <property type="entry name" value="PYROKININ-1 RECEPTOR"/>
    <property type="match status" value="1"/>
</dbReference>
<keyword evidence="12" id="KW-1185">Reference proteome</keyword>
<evidence type="ECO:0000256" key="7">
    <source>
        <dbReference type="ARBA" id="ARBA00023224"/>
    </source>
</evidence>
<evidence type="ECO:0000313" key="13">
    <source>
        <dbReference type="Proteomes" id="UP000663852"/>
    </source>
</evidence>
<feature type="transmembrane region" description="Helical" evidence="8">
    <location>
        <begin position="177"/>
        <end position="204"/>
    </location>
</feature>
<evidence type="ECO:0000313" key="12">
    <source>
        <dbReference type="Proteomes" id="UP000663828"/>
    </source>
</evidence>
<dbReference type="PROSITE" id="PS50262">
    <property type="entry name" value="G_PROTEIN_RECEP_F1_2"/>
    <property type="match status" value="1"/>
</dbReference>
<reference evidence="11" key="1">
    <citation type="submission" date="2021-02" db="EMBL/GenBank/DDBJ databases">
        <authorList>
            <person name="Nowell W R."/>
        </authorList>
    </citation>
    <scope>NUCLEOTIDE SEQUENCE</scope>
</reference>
<accession>A0A815CS21</accession>
<dbReference type="CDD" id="cd00637">
    <property type="entry name" value="7tm_classA_rhodopsin-like"/>
    <property type="match status" value="1"/>
</dbReference>
<keyword evidence="2 8" id="KW-0812">Transmembrane</keyword>
<evidence type="ECO:0000256" key="2">
    <source>
        <dbReference type="ARBA" id="ARBA00022692"/>
    </source>
</evidence>
<keyword evidence="6" id="KW-0675">Receptor</keyword>
<organism evidence="11 13">
    <name type="scientific">Adineta ricciae</name>
    <name type="common">Rotifer</name>
    <dbReference type="NCBI Taxonomy" id="249248"/>
    <lineage>
        <taxon>Eukaryota</taxon>
        <taxon>Metazoa</taxon>
        <taxon>Spiralia</taxon>
        <taxon>Gnathifera</taxon>
        <taxon>Rotifera</taxon>
        <taxon>Eurotatoria</taxon>
        <taxon>Bdelloidea</taxon>
        <taxon>Adinetida</taxon>
        <taxon>Adinetidae</taxon>
        <taxon>Adineta</taxon>
    </lineage>
</organism>
<feature type="transmembrane region" description="Helical" evidence="8">
    <location>
        <begin position="97"/>
        <end position="116"/>
    </location>
</feature>
<gene>
    <name evidence="11" type="ORF">EDS130_LOCUS29905</name>
    <name evidence="10" type="ORF">XAT740_LOCUS18929</name>
</gene>
<evidence type="ECO:0000259" key="9">
    <source>
        <dbReference type="PROSITE" id="PS50262"/>
    </source>
</evidence>
<dbReference type="AlphaFoldDB" id="A0A815CS21"/>
<sequence length="337" mass="38239">MSVASTSSLTVIFNSVNWSFNYVILPICFILGNAGNCLNLLIFARSSSRSNSCFLYFLSASVINVIILNFGLVLRLLRGLWNIDPALTLLWFCRLRTYLVGASFLIYRLSILFACVDRMCASSRSAWIRMESRPKVAYRLIILIWIICAIYLSPSLIYQTIVYGQCLAPPNTIYATYSTISTLIQGLFIPSSMILCGIITFLHLKMMQKRVEPLHNLTGQNERHILGQYLAMLVVQVITDFLCNILYPAYLIYNLISPAPTPTTLFILNLAFTTPYLNFSAAFYLYTLSSPKFRRKLVRALKQIKWIRQNSPDDRSHGHTATAVSLRHQPVITALYA</sequence>
<feature type="transmembrane region" description="Helical" evidence="8">
    <location>
        <begin position="20"/>
        <end position="42"/>
    </location>
</feature>
<dbReference type="EMBL" id="CAJNOJ010000205">
    <property type="protein sequence ID" value="CAF1287627.1"/>
    <property type="molecule type" value="Genomic_DNA"/>
</dbReference>
<proteinExistence type="predicted"/>
<evidence type="ECO:0000256" key="6">
    <source>
        <dbReference type="ARBA" id="ARBA00023170"/>
    </source>
</evidence>
<dbReference type="GO" id="GO:0005886">
    <property type="term" value="C:plasma membrane"/>
    <property type="evidence" value="ECO:0007669"/>
    <property type="project" value="TreeGrafter"/>
</dbReference>
<evidence type="ECO:0000256" key="4">
    <source>
        <dbReference type="ARBA" id="ARBA00023040"/>
    </source>
</evidence>
<keyword evidence="3 8" id="KW-1133">Transmembrane helix</keyword>
<feature type="transmembrane region" description="Helical" evidence="8">
    <location>
        <begin position="136"/>
        <end position="157"/>
    </location>
</feature>
<evidence type="ECO:0000256" key="1">
    <source>
        <dbReference type="ARBA" id="ARBA00004141"/>
    </source>
</evidence>
<dbReference type="Gene3D" id="1.20.1070.10">
    <property type="entry name" value="Rhodopsin 7-helix transmembrane proteins"/>
    <property type="match status" value="1"/>
</dbReference>
<keyword evidence="5 8" id="KW-0472">Membrane</keyword>
<comment type="caution">
    <text evidence="11">The sequence shown here is derived from an EMBL/GenBank/DDBJ whole genome shotgun (WGS) entry which is preliminary data.</text>
</comment>
<dbReference type="EMBL" id="CAJNOR010001277">
    <property type="protein sequence ID" value="CAF1112301.1"/>
    <property type="molecule type" value="Genomic_DNA"/>
</dbReference>
<name>A0A815CS21_ADIRI</name>
<feature type="transmembrane region" description="Helical" evidence="8">
    <location>
        <begin position="54"/>
        <end position="77"/>
    </location>
</feature>
<comment type="subcellular location">
    <subcellularLocation>
        <location evidence="1">Membrane</location>
        <topology evidence="1">Multi-pass membrane protein</topology>
    </subcellularLocation>
</comment>
<dbReference type="PANTHER" id="PTHR24243">
    <property type="entry name" value="G-PROTEIN COUPLED RECEPTOR"/>
    <property type="match status" value="1"/>
</dbReference>
<evidence type="ECO:0000313" key="11">
    <source>
        <dbReference type="EMBL" id="CAF1287627.1"/>
    </source>
</evidence>
<protein>
    <recommendedName>
        <fullName evidence="9">G-protein coupled receptors family 1 profile domain-containing protein</fullName>
    </recommendedName>
</protein>
<feature type="domain" description="G-protein coupled receptors family 1 profile" evidence="9">
    <location>
        <begin position="35"/>
        <end position="286"/>
    </location>
</feature>
<dbReference type="SUPFAM" id="SSF81321">
    <property type="entry name" value="Family A G protein-coupled receptor-like"/>
    <property type="match status" value="1"/>
</dbReference>
<dbReference type="GO" id="GO:0004930">
    <property type="term" value="F:G protein-coupled receptor activity"/>
    <property type="evidence" value="ECO:0007669"/>
    <property type="project" value="UniProtKB-KW"/>
</dbReference>
<evidence type="ECO:0000256" key="3">
    <source>
        <dbReference type="ARBA" id="ARBA00022989"/>
    </source>
</evidence>
<dbReference type="Proteomes" id="UP000663828">
    <property type="component" value="Unassembled WGS sequence"/>
</dbReference>
<keyword evidence="7" id="KW-0807">Transducer</keyword>
<evidence type="ECO:0000256" key="8">
    <source>
        <dbReference type="SAM" id="Phobius"/>
    </source>
</evidence>